<dbReference type="AlphaFoldDB" id="A0A0L0G5B9"/>
<reference evidence="2 3" key="1">
    <citation type="submission" date="2011-02" db="EMBL/GenBank/DDBJ databases">
        <title>The Genome Sequence of Sphaeroforma arctica JP610.</title>
        <authorList>
            <consortium name="The Broad Institute Genome Sequencing Platform"/>
            <person name="Russ C."/>
            <person name="Cuomo C."/>
            <person name="Young S.K."/>
            <person name="Zeng Q."/>
            <person name="Gargeya S."/>
            <person name="Alvarado L."/>
            <person name="Berlin A."/>
            <person name="Chapman S.B."/>
            <person name="Chen Z."/>
            <person name="Freedman E."/>
            <person name="Gellesch M."/>
            <person name="Goldberg J."/>
            <person name="Griggs A."/>
            <person name="Gujja S."/>
            <person name="Heilman E."/>
            <person name="Heiman D."/>
            <person name="Howarth C."/>
            <person name="Mehta T."/>
            <person name="Neiman D."/>
            <person name="Pearson M."/>
            <person name="Roberts A."/>
            <person name="Saif S."/>
            <person name="Shea T."/>
            <person name="Shenoy N."/>
            <person name="Sisk P."/>
            <person name="Stolte C."/>
            <person name="Sykes S."/>
            <person name="White J."/>
            <person name="Yandava C."/>
            <person name="Burger G."/>
            <person name="Gray M.W."/>
            <person name="Holland P.W.H."/>
            <person name="King N."/>
            <person name="Lang F.B.F."/>
            <person name="Roger A.J."/>
            <person name="Ruiz-Trillo I."/>
            <person name="Haas B."/>
            <person name="Nusbaum C."/>
            <person name="Birren B."/>
        </authorList>
    </citation>
    <scope>NUCLEOTIDE SEQUENCE [LARGE SCALE GENOMIC DNA]</scope>
    <source>
        <strain evidence="2 3">JP610</strain>
    </source>
</reference>
<feature type="region of interest" description="Disordered" evidence="1">
    <location>
        <begin position="84"/>
        <end position="110"/>
    </location>
</feature>
<dbReference type="Proteomes" id="UP000054560">
    <property type="component" value="Unassembled WGS sequence"/>
</dbReference>
<accession>A0A0L0G5B9</accession>
<evidence type="ECO:0000256" key="1">
    <source>
        <dbReference type="SAM" id="MobiDB-lite"/>
    </source>
</evidence>
<evidence type="ECO:0000313" key="2">
    <source>
        <dbReference type="EMBL" id="KNC83458.1"/>
    </source>
</evidence>
<dbReference type="GeneID" id="25904803"/>
<keyword evidence="3" id="KW-1185">Reference proteome</keyword>
<organism evidence="2 3">
    <name type="scientific">Sphaeroforma arctica JP610</name>
    <dbReference type="NCBI Taxonomy" id="667725"/>
    <lineage>
        <taxon>Eukaryota</taxon>
        <taxon>Ichthyosporea</taxon>
        <taxon>Ichthyophonida</taxon>
        <taxon>Sphaeroforma</taxon>
    </lineage>
</organism>
<sequence>MIFQKGQSGPLLDVVVSALNLELSDTSAPSQSSSGHPKDTAAPAQLEFECTQVSLLAIANSLGTCDNIIVLKCSSVCLYETPPIRPTSTAEEAGREAMNKPRGPKNRSSDAENRFMAERLPVILHPRLDDLSKQSGDTKLPPETMLTVTISTTTQATATANGENGGVRGRQTATIGTPPIRRLGQSTAEHPDSTPATYTWV</sequence>
<gene>
    <name evidence="2" type="ORF">SARC_04299</name>
</gene>
<feature type="compositionally biased region" description="Polar residues" evidence="1">
    <location>
        <begin position="184"/>
        <end position="201"/>
    </location>
</feature>
<name>A0A0L0G5B9_9EUKA</name>
<proteinExistence type="predicted"/>
<dbReference type="RefSeq" id="XP_014157360.1">
    <property type="nucleotide sequence ID" value="XM_014301885.1"/>
</dbReference>
<protein>
    <submittedName>
        <fullName evidence="2">Uncharacterized protein</fullName>
    </submittedName>
</protein>
<evidence type="ECO:0000313" key="3">
    <source>
        <dbReference type="Proteomes" id="UP000054560"/>
    </source>
</evidence>
<feature type="region of interest" description="Disordered" evidence="1">
    <location>
        <begin position="159"/>
        <end position="201"/>
    </location>
</feature>
<dbReference type="EMBL" id="KQ241832">
    <property type="protein sequence ID" value="KNC83458.1"/>
    <property type="molecule type" value="Genomic_DNA"/>
</dbReference>